<dbReference type="Proteomes" id="UP000789342">
    <property type="component" value="Unassembled WGS sequence"/>
</dbReference>
<reference evidence="1" key="1">
    <citation type="submission" date="2021-06" db="EMBL/GenBank/DDBJ databases">
        <authorList>
            <person name="Kallberg Y."/>
            <person name="Tangrot J."/>
            <person name="Rosling A."/>
        </authorList>
    </citation>
    <scope>NUCLEOTIDE SEQUENCE</scope>
    <source>
        <strain evidence="1">CL551</strain>
    </source>
</reference>
<protein>
    <submittedName>
        <fullName evidence="1">18531_t:CDS:1</fullName>
    </submittedName>
</protein>
<name>A0A9N9GI91_9GLOM</name>
<accession>A0A9N9GI91</accession>
<keyword evidence="2" id="KW-1185">Reference proteome</keyword>
<comment type="caution">
    <text evidence="1">The sequence shown here is derived from an EMBL/GenBank/DDBJ whole genome shotgun (WGS) entry which is preliminary data.</text>
</comment>
<gene>
    <name evidence="1" type="ORF">AMORRO_LOCUS8183</name>
</gene>
<evidence type="ECO:0000313" key="2">
    <source>
        <dbReference type="Proteomes" id="UP000789342"/>
    </source>
</evidence>
<dbReference type="AlphaFoldDB" id="A0A9N9GI91"/>
<sequence>MYQKILKCGVENLWKFIIKSHFYFIPEFEPTIALNVSQMLPESDLRLCGSAKEKNAISGKNGKLKNPPRPPNAFILYRHIGILHEEPVELAQRNILNMGITCDGLKKETSSPAREEGNLHPVLPQFTIAQSPSTCFFLVGDIESGYKIHISESSTLKVQRQYHLPIHSVS</sequence>
<evidence type="ECO:0000313" key="1">
    <source>
        <dbReference type="EMBL" id="CAG8610190.1"/>
    </source>
</evidence>
<organism evidence="1 2">
    <name type="scientific">Acaulospora morrowiae</name>
    <dbReference type="NCBI Taxonomy" id="94023"/>
    <lineage>
        <taxon>Eukaryota</taxon>
        <taxon>Fungi</taxon>
        <taxon>Fungi incertae sedis</taxon>
        <taxon>Mucoromycota</taxon>
        <taxon>Glomeromycotina</taxon>
        <taxon>Glomeromycetes</taxon>
        <taxon>Diversisporales</taxon>
        <taxon>Acaulosporaceae</taxon>
        <taxon>Acaulospora</taxon>
    </lineage>
</organism>
<dbReference type="EMBL" id="CAJVPV010006774">
    <property type="protein sequence ID" value="CAG8610190.1"/>
    <property type="molecule type" value="Genomic_DNA"/>
</dbReference>
<dbReference type="OrthoDB" id="6247875at2759"/>
<proteinExistence type="predicted"/>